<organism evidence="1 2">
    <name type="scientific">Thomasclavelia ramosa</name>
    <dbReference type="NCBI Taxonomy" id="1547"/>
    <lineage>
        <taxon>Bacteria</taxon>
        <taxon>Bacillati</taxon>
        <taxon>Bacillota</taxon>
        <taxon>Erysipelotrichia</taxon>
        <taxon>Erysipelotrichales</taxon>
        <taxon>Coprobacillaceae</taxon>
        <taxon>Thomasclavelia</taxon>
    </lineage>
</organism>
<evidence type="ECO:0000313" key="1">
    <source>
        <dbReference type="EMBL" id="MDB7084845.1"/>
    </source>
</evidence>
<evidence type="ECO:0000313" key="2">
    <source>
        <dbReference type="Proteomes" id="UP001211987"/>
    </source>
</evidence>
<gene>
    <name evidence="1" type="ORF">PM738_13625</name>
</gene>
<dbReference type="AlphaFoldDB" id="A0AB35IPV7"/>
<dbReference type="EMBL" id="JAQLKE010000026">
    <property type="protein sequence ID" value="MDB7084845.1"/>
    <property type="molecule type" value="Genomic_DNA"/>
</dbReference>
<reference evidence="1" key="1">
    <citation type="submission" date="2023-01" db="EMBL/GenBank/DDBJ databases">
        <title>Human gut microbiome strain richness.</title>
        <authorList>
            <person name="Chen-Liaw A."/>
        </authorList>
    </citation>
    <scope>NUCLEOTIDE SEQUENCE</scope>
    <source>
        <strain evidence="1">1001217st2_G6_1001217B_191108</strain>
    </source>
</reference>
<comment type="caution">
    <text evidence="1">The sequence shown here is derived from an EMBL/GenBank/DDBJ whole genome shotgun (WGS) entry which is preliminary data.</text>
</comment>
<proteinExistence type="predicted"/>
<accession>A0AB35IPV7</accession>
<sequence>MTLITTDYYKIMTSTKTEIQNLSPEFFNTLHPNVIKAIPETIYQYITLEQARGLNTLVLRRLPSWLLESYKIQDGETPYELVREIDGKKIPILAKPIAVRLRNSSSSLKNKPTTLYTKPFTRENADNLLLKDVKFLTQIYLNSAVKEHFVWQEKKGGSYSADFDEILNIINNHFVPNEFDKDKWFDHIPALISLPNLLAQSNLIPVTTHAKVKHLSYFKFGGSVRYIYKDAYKLLLMLDKLQIASKSCQAQYKATNKMPRIFFENLYKELLSYDDIEKYIHSGELKLYEDESHILQYDSAINLISKISENGYINALPIYVEVKEYFKNLYADDTVVELVKNNMKTFEYNGKLFFKYNLNMNINARYMNFRKKLISVLAPYYRAKFGTKESQRHFRESNMIPDLIVECLIGKPNYKGELWTQAYYEPNSLRTYTFPAYCLGTFDIGYMYYDKVINGIDKDFIL</sequence>
<dbReference type="RefSeq" id="WP_020994287.1">
    <property type="nucleotide sequence ID" value="NZ_JAQLKE010000026.1"/>
</dbReference>
<protein>
    <submittedName>
        <fullName evidence="1">Uncharacterized protein</fullName>
    </submittedName>
</protein>
<dbReference type="Proteomes" id="UP001211987">
    <property type="component" value="Unassembled WGS sequence"/>
</dbReference>
<name>A0AB35IPV7_9FIRM</name>